<dbReference type="GO" id="GO:0003735">
    <property type="term" value="F:structural constituent of ribosome"/>
    <property type="evidence" value="ECO:0007669"/>
    <property type="project" value="InterPro"/>
</dbReference>
<evidence type="ECO:0000313" key="6">
    <source>
        <dbReference type="EMBL" id="VAW71762.1"/>
    </source>
</evidence>
<dbReference type="HAMAP" id="MF_01369_B">
    <property type="entry name" value="Ribosomal_uL23_B"/>
    <property type="match status" value="1"/>
</dbReference>
<dbReference type="GO" id="GO:0006412">
    <property type="term" value="P:translation"/>
    <property type="evidence" value="ECO:0007669"/>
    <property type="project" value="InterPro"/>
</dbReference>
<dbReference type="InterPro" id="IPR012678">
    <property type="entry name" value="Ribosomal_uL23/eL15/eS24_sf"/>
</dbReference>
<reference evidence="6" key="1">
    <citation type="submission" date="2018-06" db="EMBL/GenBank/DDBJ databases">
        <authorList>
            <person name="Zhirakovskaya E."/>
        </authorList>
    </citation>
    <scope>NUCLEOTIDE SEQUENCE</scope>
</reference>
<dbReference type="AlphaFoldDB" id="A0A3B0Y8V2"/>
<keyword evidence="5" id="KW-0687">Ribonucleoprotein</keyword>
<organism evidence="6">
    <name type="scientific">hydrothermal vent metagenome</name>
    <dbReference type="NCBI Taxonomy" id="652676"/>
    <lineage>
        <taxon>unclassified sequences</taxon>
        <taxon>metagenomes</taxon>
        <taxon>ecological metagenomes</taxon>
    </lineage>
</organism>
<name>A0A3B0Y8V2_9ZZZZ</name>
<keyword evidence="2" id="KW-0699">rRNA-binding</keyword>
<dbReference type="GO" id="GO:0019843">
    <property type="term" value="F:rRNA binding"/>
    <property type="evidence" value="ECO:0007669"/>
    <property type="project" value="UniProtKB-KW"/>
</dbReference>
<evidence type="ECO:0000256" key="3">
    <source>
        <dbReference type="ARBA" id="ARBA00022884"/>
    </source>
</evidence>
<dbReference type="FunFam" id="3.30.70.330:FF:000001">
    <property type="entry name" value="50S ribosomal protein L23"/>
    <property type="match status" value="1"/>
</dbReference>
<evidence type="ECO:0000256" key="4">
    <source>
        <dbReference type="ARBA" id="ARBA00022980"/>
    </source>
</evidence>
<evidence type="ECO:0000256" key="2">
    <source>
        <dbReference type="ARBA" id="ARBA00022730"/>
    </source>
</evidence>
<dbReference type="GO" id="GO:0005840">
    <property type="term" value="C:ribosome"/>
    <property type="evidence" value="ECO:0007669"/>
    <property type="project" value="UniProtKB-KW"/>
</dbReference>
<evidence type="ECO:0000256" key="1">
    <source>
        <dbReference type="ARBA" id="ARBA00006700"/>
    </source>
</evidence>
<keyword evidence="4 6" id="KW-0689">Ribosomal protein</keyword>
<dbReference type="SUPFAM" id="SSF54189">
    <property type="entry name" value="Ribosomal proteins S24e, L23 and L15e"/>
    <property type="match status" value="1"/>
</dbReference>
<dbReference type="Pfam" id="PF00276">
    <property type="entry name" value="Ribosomal_L23"/>
    <property type="match status" value="1"/>
</dbReference>
<dbReference type="NCBIfam" id="NF004363">
    <property type="entry name" value="PRK05738.2-4"/>
    <property type="match status" value="1"/>
</dbReference>
<dbReference type="PANTHER" id="PTHR11620">
    <property type="entry name" value="60S RIBOSOMAL PROTEIN L23A"/>
    <property type="match status" value="1"/>
</dbReference>
<dbReference type="InterPro" id="IPR012677">
    <property type="entry name" value="Nucleotide-bd_a/b_plait_sf"/>
</dbReference>
<dbReference type="GO" id="GO:1990904">
    <property type="term" value="C:ribonucleoprotein complex"/>
    <property type="evidence" value="ECO:0007669"/>
    <property type="project" value="UniProtKB-KW"/>
</dbReference>
<comment type="similarity">
    <text evidence="1">Belongs to the universal ribosomal protein uL23 family.</text>
</comment>
<sequence>MNKERLMKILLAPLRTEKTHRVADQSNQIAFKIVPGATKVEVKHAVEMLFSVKVDSVRTLNMRGKQTRQGKSVGMTKNWKKAYVKLAPGHDIDFAVAEA</sequence>
<dbReference type="NCBIfam" id="NF004359">
    <property type="entry name" value="PRK05738.1-3"/>
    <property type="match status" value="1"/>
</dbReference>
<gene>
    <name evidence="6" type="ORF">MNBD_GAMMA12-2098</name>
</gene>
<protein>
    <submittedName>
        <fullName evidence="6">LSU ribosomal protein L23p (L23Ae)</fullName>
    </submittedName>
</protein>
<accession>A0A3B0Y8V2</accession>
<dbReference type="Gene3D" id="3.30.70.330">
    <property type="match status" value="1"/>
</dbReference>
<keyword evidence="3" id="KW-0694">RNA-binding</keyword>
<evidence type="ECO:0000256" key="5">
    <source>
        <dbReference type="ARBA" id="ARBA00023274"/>
    </source>
</evidence>
<proteinExistence type="inferred from homology"/>
<dbReference type="EMBL" id="UOFL01000030">
    <property type="protein sequence ID" value="VAW71762.1"/>
    <property type="molecule type" value="Genomic_DNA"/>
</dbReference>
<dbReference type="InterPro" id="IPR013025">
    <property type="entry name" value="Ribosomal_uL23-like"/>
</dbReference>